<proteinExistence type="predicted"/>
<sequence>MKFRTGFVSNSSNTSFCIYGHCFGDDDTTVEKMLIEKGFIDNNENRYCYDMLEDNEAFKAAKLSFQPSPYGDYVGRSWDSIGDDETGREFKESTKKAMEEFFGEGIELDYCEESFNDNY</sequence>
<organism evidence="1">
    <name type="scientific">marine sediment metagenome</name>
    <dbReference type="NCBI Taxonomy" id="412755"/>
    <lineage>
        <taxon>unclassified sequences</taxon>
        <taxon>metagenomes</taxon>
        <taxon>ecological metagenomes</taxon>
    </lineage>
</organism>
<dbReference type="EMBL" id="LAZR01045492">
    <property type="protein sequence ID" value="KKK98740.1"/>
    <property type="molecule type" value="Genomic_DNA"/>
</dbReference>
<reference evidence="1" key="1">
    <citation type="journal article" date="2015" name="Nature">
        <title>Complex archaea that bridge the gap between prokaryotes and eukaryotes.</title>
        <authorList>
            <person name="Spang A."/>
            <person name="Saw J.H."/>
            <person name="Jorgensen S.L."/>
            <person name="Zaremba-Niedzwiedzka K."/>
            <person name="Martijn J."/>
            <person name="Lind A.E."/>
            <person name="van Eijk R."/>
            <person name="Schleper C."/>
            <person name="Guy L."/>
            <person name="Ettema T.J."/>
        </authorList>
    </citation>
    <scope>NUCLEOTIDE SEQUENCE</scope>
</reference>
<accession>A0A0F9AKB2</accession>
<dbReference type="AlphaFoldDB" id="A0A0F9AKB2"/>
<evidence type="ECO:0000313" key="1">
    <source>
        <dbReference type="EMBL" id="KKK98740.1"/>
    </source>
</evidence>
<protein>
    <submittedName>
        <fullName evidence="1">Uncharacterized protein</fullName>
    </submittedName>
</protein>
<gene>
    <name evidence="1" type="ORF">LCGC14_2639700</name>
</gene>
<name>A0A0F9AKB2_9ZZZZ</name>
<comment type="caution">
    <text evidence="1">The sequence shown here is derived from an EMBL/GenBank/DDBJ whole genome shotgun (WGS) entry which is preliminary data.</text>
</comment>